<organism evidence="2 3">
    <name type="scientific">Dovyalis caffra</name>
    <dbReference type="NCBI Taxonomy" id="77055"/>
    <lineage>
        <taxon>Eukaryota</taxon>
        <taxon>Viridiplantae</taxon>
        <taxon>Streptophyta</taxon>
        <taxon>Embryophyta</taxon>
        <taxon>Tracheophyta</taxon>
        <taxon>Spermatophyta</taxon>
        <taxon>Magnoliopsida</taxon>
        <taxon>eudicotyledons</taxon>
        <taxon>Gunneridae</taxon>
        <taxon>Pentapetalae</taxon>
        <taxon>rosids</taxon>
        <taxon>fabids</taxon>
        <taxon>Malpighiales</taxon>
        <taxon>Salicaceae</taxon>
        <taxon>Flacourtieae</taxon>
        <taxon>Dovyalis</taxon>
    </lineage>
</organism>
<name>A0AAV1RNV6_9ROSI</name>
<dbReference type="AlphaFoldDB" id="A0AAV1RNV6"/>
<feature type="region of interest" description="Disordered" evidence="1">
    <location>
        <begin position="1"/>
        <end position="52"/>
    </location>
</feature>
<proteinExistence type="predicted"/>
<evidence type="ECO:0000313" key="2">
    <source>
        <dbReference type="EMBL" id="CAK7337927.1"/>
    </source>
</evidence>
<dbReference type="Proteomes" id="UP001314170">
    <property type="component" value="Unassembled WGS sequence"/>
</dbReference>
<evidence type="ECO:0000313" key="3">
    <source>
        <dbReference type="Proteomes" id="UP001314170"/>
    </source>
</evidence>
<gene>
    <name evidence="2" type="ORF">DCAF_LOCUS12968</name>
</gene>
<reference evidence="2 3" key="1">
    <citation type="submission" date="2024-01" db="EMBL/GenBank/DDBJ databases">
        <authorList>
            <person name="Waweru B."/>
        </authorList>
    </citation>
    <scope>NUCLEOTIDE SEQUENCE [LARGE SCALE GENOMIC DNA]</scope>
</reference>
<keyword evidence="3" id="KW-1185">Reference proteome</keyword>
<comment type="caution">
    <text evidence="2">The sequence shown here is derived from an EMBL/GenBank/DDBJ whole genome shotgun (WGS) entry which is preliminary data.</text>
</comment>
<sequence length="176" mass="19064">MSVVARSSSSSEDEDREEEIADTEIGSNKFEILRTSNSDPGPLSSLEERMPPAEEGVGVPAMAKNQKSVLHGTSMKCKDGESSLVSRTLEAADDNFEVPKYQKKKAKKVTFTGVHPPYSDAMEEFLNFILQGGLVNVGFTDLLQSNSVENLDELLTVVPKLVTVDQNNGVQLSSGV</sequence>
<evidence type="ECO:0000256" key="1">
    <source>
        <dbReference type="SAM" id="MobiDB-lite"/>
    </source>
</evidence>
<dbReference type="EMBL" id="CAWUPB010001108">
    <property type="protein sequence ID" value="CAK7337927.1"/>
    <property type="molecule type" value="Genomic_DNA"/>
</dbReference>
<accession>A0AAV1RNV6</accession>
<feature type="compositionally biased region" description="Low complexity" evidence="1">
    <location>
        <begin position="1"/>
        <end position="10"/>
    </location>
</feature>
<feature type="compositionally biased region" description="Acidic residues" evidence="1">
    <location>
        <begin position="11"/>
        <end position="22"/>
    </location>
</feature>
<protein>
    <submittedName>
        <fullName evidence="2">Uncharacterized protein</fullName>
    </submittedName>
</protein>